<organism evidence="2 3">
    <name type="scientific">Erwinia mallotivora</name>
    <dbReference type="NCBI Taxonomy" id="69222"/>
    <lineage>
        <taxon>Bacteria</taxon>
        <taxon>Pseudomonadati</taxon>
        <taxon>Pseudomonadota</taxon>
        <taxon>Gammaproteobacteria</taxon>
        <taxon>Enterobacterales</taxon>
        <taxon>Erwiniaceae</taxon>
        <taxon>Erwinia</taxon>
    </lineage>
</organism>
<evidence type="ECO:0000313" key="3">
    <source>
        <dbReference type="Proteomes" id="UP000019918"/>
    </source>
</evidence>
<feature type="transmembrane region" description="Helical" evidence="1">
    <location>
        <begin position="126"/>
        <end position="146"/>
    </location>
</feature>
<dbReference type="AlphaFoldDB" id="A0A014N7F9"/>
<keyword evidence="3" id="KW-1185">Reference proteome</keyword>
<comment type="caution">
    <text evidence="2">The sequence shown here is derived from an EMBL/GenBank/DDBJ whole genome shotgun (WGS) entry which is preliminary data.</text>
</comment>
<feature type="transmembrane region" description="Helical" evidence="1">
    <location>
        <begin position="54"/>
        <end position="78"/>
    </location>
</feature>
<keyword evidence="1" id="KW-1133">Transmembrane helix</keyword>
<dbReference type="Proteomes" id="UP000019918">
    <property type="component" value="Unassembled WGS sequence"/>
</dbReference>
<evidence type="ECO:0000313" key="2">
    <source>
        <dbReference type="EMBL" id="EXU75328.1"/>
    </source>
</evidence>
<feature type="transmembrane region" description="Helical" evidence="1">
    <location>
        <begin position="85"/>
        <end position="106"/>
    </location>
</feature>
<dbReference type="RefSeq" id="WP_235192752.1">
    <property type="nucleotide sequence ID" value="NZ_JFHN01000049.1"/>
</dbReference>
<accession>A0A014N7F9</accession>
<name>A0A014N7F9_9GAMM</name>
<sequence length="390" mass="43249">MLIKFLTPYFLFCYSAAYSILQTLDGTGLASTIRYENNGVSAFATMVFSPDEQVGIMLPVIIISMVVIILLLLTAAYVLRKITGVIICAIILILPGLLAMSGYFPAIRWLPYYYNIGGAGEVGSPAGMSCLVIAGILTGWAVLILIQAAFRAGEFFRTVFDIFLILTAAANGIFWVHDKEVSSIQSAHQETSRDINSSSAYLLKQVEYYDEQCRSGVVKNALSCQWASDIQGKLNDYTYQLPSVFMQFTPDTVIGLYKAHDMSDSQAEKIREELNEYNMQTCPEKQLGQGVTRLAPSSRLCQETPIQYCGAIIENKYIHAALGAVAIASECVFSSLLRNKKILNKEGNELSESARSSNFRWLWFILFSVFLGGKVATLMYKMRESSTVKI</sequence>
<keyword evidence="1" id="KW-0812">Transmembrane</keyword>
<evidence type="ECO:0000256" key="1">
    <source>
        <dbReference type="SAM" id="Phobius"/>
    </source>
</evidence>
<feature type="transmembrane region" description="Helical" evidence="1">
    <location>
        <begin position="361"/>
        <end position="380"/>
    </location>
</feature>
<keyword evidence="1" id="KW-0472">Membrane</keyword>
<dbReference type="PATRIC" id="fig|69222.5.peg.2483"/>
<reference evidence="2 3" key="1">
    <citation type="submission" date="2014-02" db="EMBL/GenBank/DDBJ databases">
        <title>Draft genome of Erwinia mallotivora strain BT-MARDI, a papaya dieback pathogen.</title>
        <authorList>
            <person name="Redzuan R."/>
            <person name="Abu Bakar N."/>
            <person name="Badrun R."/>
            <person name="Mohd Raih M.F."/>
            <person name="Rozano L."/>
            <person name="Mat Amin N."/>
        </authorList>
    </citation>
    <scope>NUCLEOTIDE SEQUENCE [LARGE SCALE GENOMIC DNA]</scope>
    <source>
        <strain evidence="2 3">BT-MARDI</strain>
    </source>
</reference>
<proteinExistence type="predicted"/>
<dbReference type="EMBL" id="JFHN01000049">
    <property type="protein sequence ID" value="EXU75328.1"/>
    <property type="molecule type" value="Genomic_DNA"/>
</dbReference>
<feature type="transmembrane region" description="Helical" evidence="1">
    <location>
        <begin position="158"/>
        <end position="176"/>
    </location>
</feature>
<protein>
    <submittedName>
        <fullName evidence="2">Uncharacterized protein</fullName>
    </submittedName>
</protein>
<gene>
    <name evidence="2" type="ORF">BG55_12040</name>
</gene>